<dbReference type="AlphaFoldDB" id="A0A8J3LGU5"/>
<accession>A0A8J3LGU5</accession>
<dbReference type="EMBL" id="BONJ01000009">
    <property type="protein sequence ID" value="GIG14230.1"/>
    <property type="molecule type" value="Genomic_DNA"/>
</dbReference>
<protein>
    <submittedName>
        <fullName evidence="1">Uncharacterized protein</fullName>
    </submittedName>
</protein>
<comment type="caution">
    <text evidence="1">The sequence shown here is derived from an EMBL/GenBank/DDBJ whole genome shotgun (WGS) entry which is preliminary data.</text>
</comment>
<reference evidence="1" key="1">
    <citation type="submission" date="2021-01" db="EMBL/GenBank/DDBJ databases">
        <title>Whole genome shotgun sequence of Catellatospora methionotrophica NBRC 14553.</title>
        <authorList>
            <person name="Komaki H."/>
            <person name="Tamura T."/>
        </authorList>
    </citation>
    <scope>NUCLEOTIDE SEQUENCE</scope>
    <source>
        <strain evidence="1">NBRC 14553</strain>
    </source>
</reference>
<sequence length="169" mass="18591">MSAIASFHVLDRSDIARLVAAAQLAAARDARSDRTYEDVAGGGHELPGDTLRLVGRRVADDYGWSGYCMVHLLTYLKERGADLFASEHRAEFDIINSSFSLTLPITPAHRVLLPRLDPAVHGDDELLRHFASMDYGFEEAATAARDGLRILRDQLTALADHEILVLHVG</sequence>
<evidence type="ECO:0000313" key="1">
    <source>
        <dbReference type="EMBL" id="GIG14230.1"/>
    </source>
</evidence>
<dbReference type="Proteomes" id="UP000660339">
    <property type="component" value="Unassembled WGS sequence"/>
</dbReference>
<evidence type="ECO:0000313" key="2">
    <source>
        <dbReference type="Proteomes" id="UP000660339"/>
    </source>
</evidence>
<dbReference type="RefSeq" id="WP_166381609.1">
    <property type="nucleotide sequence ID" value="NZ_BAAATT010000001.1"/>
</dbReference>
<proteinExistence type="predicted"/>
<gene>
    <name evidence="1" type="ORF">Cme02nite_25620</name>
</gene>
<organism evidence="1 2">
    <name type="scientific">Catellatospora methionotrophica</name>
    <dbReference type="NCBI Taxonomy" id="121620"/>
    <lineage>
        <taxon>Bacteria</taxon>
        <taxon>Bacillati</taxon>
        <taxon>Actinomycetota</taxon>
        <taxon>Actinomycetes</taxon>
        <taxon>Micromonosporales</taxon>
        <taxon>Micromonosporaceae</taxon>
        <taxon>Catellatospora</taxon>
    </lineage>
</organism>
<keyword evidence="2" id="KW-1185">Reference proteome</keyword>
<name>A0A8J3LGU5_9ACTN</name>